<dbReference type="EMBL" id="RXPP01000048">
    <property type="protein sequence ID" value="RTQ16224.1"/>
    <property type="molecule type" value="Genomic_DNA"/>
</dbReference>
<evidence type="ECO:0000256" key="2">
    <source>
        <dbReference type="ARBA" id="ARBA00022747"/>
    </source>
</evidence>
<dbReference type="CDD" id="cd17246">
    <property type="entry name" value="RMtype1_S_SonII-TRD2-CR2_like"/>
    <property type="match status" value="1"/>
</dbReference>
<keyword evidence="3" id="KW-0238">DNA-binding</keyword>
<comment type="similarity">
    <text evidence="1">Belongs to the type-I restriction system S methylase family.</text>
</comment>
<evidence type="ECO:0000259" key="4">
    <source>
        <dbReference type="Pfam" id="PF01420"/>
    </source>
</evidence>
<sequence>MSEGKLPEGWVKSELDNILLTIIGGGTPSKAIPEYYQGDIPWMSVKDMNKHTLTDTIDHITNDAVENSSTNIIPAGTPIIATRMSLGKIVTASFDSAINQDLKALFLSSGVERNFFIHWYRSQAQLIESLGTGTTVKGIRLEVLKALSINLPPFFEQKNIAEKLDTLLAQVDSTKARLERIPQILKRFRQAVLEEAVSGRLTENWRDASISEKSAEELLVTISKTRKKNLTSGADSLATESKRYLAKIDAHHFNIPDVILPVGWKWTTFLQSMEKVVDCHNKTAPYTEKGIYLIRTPDIRNGIISLKNTKYVNEDTYNFWSKRCPPRSGDIIFTREAPMGEAGIVPENTRLCMGQRMMLLRPMQSYLSNKYVLLNILSISFQARMLSQAIGTGVKHLRVADVESLMYPLPPLPEQHEIVRRVEQLFAYADTIEKQVNSALTRVNNLTQSILAKAFRGELTAQWRAENPDLISGENSAAALLEKIKAERAASGGKKTSRKKA</sequence>
<dbReference type="InterPro" id="IPR044946">
    <property type="entry name" value="Restrct_endonuc_typeI_TRD_sf"/>
</dbReference>
<keyword evidence="5" id="KW-0808">Transferase</keyword>
<dbReference type="Proteomes" id="UP000282263">
    <property type="component" value="Unassembled WGS sequence"/>
</dbReference>
<dbReference type="GO" id="GO:0009307">
    <property type="term" value="P:DNA restriction-modification system"/>
    <property type="evidence" value="ECO:0007669"/>
    <property type="project" value="UniProtKB-KW"/>
</dbReference>
<keyword evidence="2" id="KW-0680">Restriction system</keyword>
<protein>
    <submittedName>
        <fullName evidence="5">4'-phosphopantetheinyl transferase</fullName>
    </submittedName>
</protein>
<dbReference type="GO" id="GO:0003677">
    <property type="term" value="F:DNA binding"/>
    <property type="evidence" value="ECO:0007669"/>
    <property type="project" value="UniProtKB-KW"/>
</dbReference>
<evidence type="ECO:0000256" key="3">
    <source>
        <dbReference type="ARBA" id="ARBA00023125"/>
    </source>
</evidence>
<evidence type="ECO:0000313" key="6">
    <source>
        <dbReference type="Proteomes" id="UP000282263"/>
    </source>
</evidence>
<feature type="domain" description="Type I restriction modification DNA specificity" evidence="4">
    <location>
        <begin position="7"/>
        <end position="182"/>
    </location>
</feature>
<organism evidence="5 6">
    <name type="scientific">Enterobacter mori</name>
    <dbReference type="NCBI Taxonomy" id="539813"/>
    <lineage>
        <taxon>Bacteria</taxon>
        <taxon>Pseudomonadati</taxon>
        <taxon>Pseudomonadota</taxon>
        <taxon>Gammaproteobacteria</taxon>
        <taxon>Enterobacterales</taxon>
        <taxon>Enterobacteriaceae</taxon>
        <taxon>Enterobacter</taxon>
    </lineage>
</organism>
<evidence type="ECO:0000313" key="5">
    <source>
        <dbReference type="EMBL" id="RTQ16224.1"/>
    </source>
</evidence>
<dbReference type="Gene3D" id="3.90.220.20">
    <property type="entry name" value="DNA methylase specificity domains"/>
    <property type="match status" value="2"/>
</dbReference>
<accession>A0A9Q7NQM5</accession>
<name>A0A9Q7NQM5_9ENTR</name>
<dbReference type="CDD" id="cd17285">
    <property type="entry name" value="RMtype1_S_Csp16704I_TRD2-CR2_like"/>
    <property type="match status" value="1"/>
</dbReference>
<reference evidence="5 6" key="1">
    <citation type="submission" date="2018-12" db="EMBL/GenBank/DDBJ databases">
        <title>The Batch Genome Submission of Enterobacter spp. strains.</title>
        <authorList>
            <person name="Wei L."/>
            <person name="Wu W."/>
            <person name="Lin J."/>
            <person name="Zhang X."/>
            <person name="Feng Y."/>
            <person name="Zong Z."/>
        </authorList>
    </citation>
    <scope>NUCLEOTIDE SEQUENCE [LARGE SCALE GENOMIC DNA]</scope>
    <source>
        <strain evidence="5 6">SCEM020047</strain>
    </source>
</reference>
<gene>
    <name evidence="5" type="ORF">EKN29_24540</name>
</gene>
<dbReference type="SUPFAM" id="SSF116734">
    <property type="entry name" value="DNA methylase specificity domain"/>
    <property type="match status" value="2"/>
</dbReference>
<feature type="domain" description="Type I restriction modification DNA specificity" evidence="4">
    <location>
        <begin position="286"/>
        <end position="441"/>
    </location>
</feature>
<evidence type="ECO:0000256" key="1">
    <source>
        <dbReference type="ARBA" id="ARBA00010923"/>
    </source>
</evidence>
<dbReference type="Pfam" id="PF01420">
    <property type="entry name" value="Methylase_S"/>
    <property type="match status" value="2"/>
</dbReference>
<comment type="caution">
    <text evidence="5">The sequence shown here is derived from an EMBL/GenBank/DDBJ whole genome shotgun (WGS) entry which is preliminary data.</text>
</comment>
<dbReference type="PANTHER" id="PTHR43140:SF1">
    <property type="entry name" value="TYPE I RESTRICTION ENZYME ECOKI SPECIFICITY SUBUNIT"/>
    <property type="match status" value="1"/>
</dbReference>
<dbReference type="RefSeq" id="WP_126817815.1">
    <property type="nucleotide sequence ID" value="NZ_JAJHUL010000038.1"/>
</dbReference>
<dbReference type="InterPro" id="IPR000055">
    <property type="entry name" value="Restrct_endonuc_typeI_TRD"/>
</dbReference>
<dbReference type="PANTHER" id="PTHR43140">
    <property type="entry name" value="TYPE-1 RESTRICTION ENZYME ECOKI SPECIFICITY PROTEIN"/>
    <property type="match status" value="1"/>
</dbReference>
<proteinExistence type="inferred from homology"/>
<dbReference type="InterPro" id="IPR051212">
    <property type="entry name" value="Type-I_RE_S_subunit"/>
</dbReference>
<dbReference type="AlphaFoldDB" id="A0A9Q7NQM5"/>
<dbReference type="GO" id="GO:0016740">
    <property type="term" value="F:transferase activity"/>
    <property type="evidence" value="ECO:0007669"/>
    <property type="project" value="UniProtKB-KW"/>
</dbReference>